<dbReference type="PROSITE" id="PS51257">
    <property type="entry name" value="PROKAR_LIPOPROTEIN"/>
    <property type="match status" value="1"/>
</dbReference>
<feature type="coiled-coil region" evidence="3">
    <location>
        <begin position="382"/>
        <end position="409"/>
    </location>
</feature>
<sequence>MTLKHSLPLLALSLTLTGCGVYKKYQRPTVDTSVYRGDKIDTLSQDTTSFGQTPWRALFTDAPLQALIEKALQQNVDLLSANLSTQQAEAQLKSARLSFFPSLTLAPSLSAGKTEGVPASYSYTLPVQASWQVDLFGSLLNASRSTQAQLLRAEAYQQLVRSRVIANVANSYYTLLMLDRQLQLTRSAAELAAHTLEVMQAQKDFGRTMESSVQSARANLHQVEASIPEIERQITTTENALALLLGESPRTYSRSTLEVQQLPSTFAVGVPAQLLSARPDVRVAEMALASCYYQTNGARAAFYPSLTITGSAGWTGALGQAVSNPMKFIASALGSLAQPIFARGKLVAGLRVAEAEEEKARLAFQQSLYNAGAEVSNALALYEASEAKIKAETLQIESLEKNVEIVETLFKTGKTSSYLEVITAQQALLQAQLSQIRDRFSKMQAVVNLYNALGGGAQ</sequence>
<dbReference type="EMBL" id="LSDK01000014">
    <property type="protein sequence ID" value="KXB78326.1"/>
    <property type="molecule type" value="Genomic_DNA"/>
</dbReference>
<dbReference type="GO" id="GO:0005886">
    <property type="term" value="C:plasma membrane"/>
    <property type="evidence" value="ECO:0007669"/>
    <property type="project" value="UniProtKB-SubCell"/>
</dbReference>
<reference evidence="5" key="1">
    <citation type="submission" date="2016-01" db="EMBL/GenBank/DDBJ databases">
        <authorList>
            <person name="Mitreva M."/>
            <person name="Pepin K.H."/>
            <person name="Mihindukulasuriya K.A."/>
            <person name="Fulton R."/>
            <person name="Fronick C."/>
            <person name="O'Laughlin M."/>
            <person name="Miner T."/>
            <person name="Herter B."/>
            <person name="Rosa B.A."/>
            <person name="Cordes M."/>
            <person name="Tomlinson C."/>
            <person name="Wollam A."/>
            <person name="Palsikar V.B."/>
            <person name="Mardis E.R."/>
            <person name="Wilson R.K."/>
        </authorList>
    </citation>
    <scope>NUCLEOTIDE SEQUENCE [LARGE SCALE GENOMIC DNA]</scope>
    <source>
        <strain evidence="5">KA00683</strain>
    </source>
</reference>
<dbReference type="Proteomes" id="UP000070224">
    <property type="component" value="Unassembled WGS sequence"/>
</dbReference>
<protein>
    <submittedName>
        <fullName evidence="4">Efflux transporter, outer membrane factor lipoprotein, NodT family</fullName>
    </submittedName>
</protein>
<dbReference type="Pfam" id="PF02321">
    <property type="entry name" value="OEP"/>
    <property type="match status" value="2"/>
</dbReference>
<dbReference type="PATRIC" id="fig|322095.3.peg.202"/>
<dbReference type="AlphaFoldDB" id="A0A134BEE6"/>
<organism evidence="4 5">
    <name type="scientific">Porphyromonas somerae</name>
    <dbReference type="NCBI Taxonomy" id="322095"/>
    <lineage>
        <taxon>Bacteria</taxon>
        <taxon>Pseudomonadati</taxon>
        <taxon>Bacteroidota</taxon>
        <taxon>Bacteroidia</taxon>
        <taxon>Bacteroidales</taxon>
        <taxon>Porphyromonadaceae</taxon>
        <taxon>Porphyromonas</taxon>
    </lineage>
</organism>
<name>A0A134BEE6_9PORP</name>
<comment type="similarity">
    <text evidence="1 2">Belongs to the outer membrane factor (OMF) (TC 1.B.17) family.</text>
</comment>
<evidence type="ECO:0000313" key="4">
    <source>
        <dbReference type="EMBL" id="KXB78326.1"/>
    </source>
</evidence>
<keyword evidence="2 4" id="KW-0449">Lipoprotein</keyword>
<keyword evidence="2" id="KW-0812">Transmembrane</keyword>
<accession>A0A134BEE6</accession>
<dbReference type="PANTHER" id="PTHR30203">
    <property type="entry name" value="OUTER MEMBRANE CATION EFFLUX PROTEIN"/>
    <property type="match status" value="1"/>
</dbReference>
<dbReference type="GO" id="GO:0015562">
    <property type="term" value="F:efflux transmembrane transporter activity"/>
    <property type="evidence" value="ECO:0007669"/>
    <property type="project" value="InterPro"/>
</dbReference>
<dbReference type="RefSeq" id="WP_060934812.1">
    <property type="nucleotide sequence ID" value="NZ_KQ960411.1"/>
</dbReference>
<dbReference type="SUPFAM" id="SSF56954">
    <property type="entry name" value="Outer membrane efflux proteins (OEP)"/>
    <property type="match status" value="1"/>
</dbReference>
<keyword evidence="3" id="KW-0175">Coiled coil</keyword>
<dbReference type="Gene3D" id="1.20.1600.10">
    <property type="entry name" value="Outer membrane efflux proteins (OEP)"/>
    <property type="match status" value="1"/>
</dbReference>
<keyword evidence="2" id="KW-1134">Transmembrane beta strand</keyword>
<keyword evidence="5" id="KW-1185">Reference proteome</keyword>
<dbReference type="STRING" id="322095.HMPREF3185_00204"/>
<dbReference type="Gene3D" id="2.20.200.10">
    <property type="entry name" value="Outer membrane efflux proteins (OEP)"/>
    <property type="match status" value="1"/>
</dbReference>
<dbReference type="InterPro" id="IPR010131">
    <property type="entry name" value="MdtP/NodT-like"/>
</dbReference>
<comment type="subcellular location">
    <subcellularLocation>
        <location evidence="2">Cell membrane</location>
        <topology evidence="2">Lipid-anchor</topology>
    </subcellularLocation>
</comment>
<evidence type="ECO:0000256" key="3">
    <source>
        <dbReference type="SAM" id="Coils"/>
    </source>
</evidence>
<dbReference type="InterPro" id="IPR003423">
    <property type="entry name" value="OMP_efflux"/>
</dbReference>
<gene>
    <name evidence="4" type="ORF">HMPREF3185_00204</name>
</gene>
<dbReference type="OrthoDB" id="9770517at2"/>
<dbReference type="PANTHER" id="PTHR30203:SF33">
    <property type="entry name" value="BLR4455 PROTEIN"/>
    <property type="match status" value="1"/>
</dbReference>
<dbReference type="NCBIfam" id="TIGR01845">
    <property type="entry name" value="outer_NodT"/>
    <property type="match status" value="1"/>
</dbReference>
<evidence type="ECO:0000256" key="2">
    <source>
        <dbReference type="RuleBase" id="RU362097"/>
    </source>
</evidence>
<keyword evidence="2" id="KW-0472">Membrane</keyword>
<proteinExistence type="inferred from homology"/>
<evidence type="ECO:0000256" key="1">
    <source>
        <dbReference type="ARBA" id="ARBA00007613"/>
    </source>
</evidence>
<comment type="caution">
    <text evidence="4">The sequence shown here is derived from an EMBL/GenBank/DDBJ whole genome shotgun (WGS) entry which is preliminary data.</text>
</comment>
<evidence type="ECO:0000313" key="5">
    <source>
        <dbReference type="Proteomes" id="UP000070224"/>
    </source>
</evidence>
<keyword evidence="2" id="KW-0564">Palmitate</keyword>